<gene>
    <name evidence="2" type="ORF">BBIA_2157</name>
</gene>
<evidence type="ECO:0000256" key="1">
    <source>
        <dbReference type="SAM" id="MobiDB-lite"/>
    </source>
</evidence>
<feature type="region of interest" description="Disordered" evidence="1">
    <location>
        <begin position="72"/>
        <end position="97"/>
    </location>
</feature>
<comment type="caution">
    <text evidence="2">The sequence shown here is derived from an EMBL/GenBank/DDBJ whole genome shotgun (WGS) entry which is preliminary data.</text>
</comment>
<evidence type="ECO:0000313" key="3">
    <source>
        <dbReference type="Proteomes" id="UP000029108"/>
    </source>
</evidence>
<keyword evidence="3" id="KW-1185">Reference proteome</keyword>
<evidence type="ECO:0008006" key="4">
    <source>
        <dbReference type="Google" id="ProtNLM"/>
    </source>
</evidence>
<feature type="compositionally biased region" description="Acidic residues" evidence="1">
    <location>
        <begin position="86"/>
        <end position="97"/>
    </location>
</feature>
<proteinExistence type="predicted"/>
<dbReference type="STRING" id="1437608.GCA_000771645_01898"/>
<dbReference type="EMBL" id="JGYN01000018">
    <property type="protein sequence ID" value="KFI50024.1"/>
    <property type="molecule type" value="Genomic_DNA"/>
</dbReference>
<reference evidence="2 3" key="1">
    <citation type="submission" date="2014-03" db="EMBL/GenBank/DDBJ databases">
        <title>Genomics of Bifidobacteria.</title>
        <authorList>
            <person name="Ventura M."/>
            <person name="Milani C."/>
            <person name="Lugli G.A."/>
        </authorList>
    </citation>
    <scope>NUCLEOTIDE SEQUENCE [LARGE SCALE GENOMIC DNA]</scope>
    <source>
        <strain evidence="2 3">DSM 23969</strain>
    </source>
</reference>
<organism evidence="2 3">
    <name type="scientific">Bifidobacterium biavatii DSM 23969</name>
    <dbReference type="NCBI Taxonomy" id="1437608"/>
    <lineage>
        <taxon>Bacteria</taxon>
        <taxon>Bacillati</taxon>
        <taxon>Actinomycetota</taxon>
        <taxon>Actinomycetes</taxon>
        <taxon>Bifidobacteriales</taxon>
        <taxon>Bifidobacteriaceae</taxon>
        <taxon>Bifidobacterium</taxon>
    </lineage>
</organism>
<sequence length="97" mass="10661">MVSRTSKSAVAKPTAKSRRISNAASSGDRRRLLVALRNMIAEQLDQGVTSPRDLAALTKRIADLGAEIETIDKARREHDPAVQALDTEDERMDDSED</sequence>
<protein>
    <recommendedName>
        <fullName evidence="4">Terminase small subunit</fullName>
    </recommendedName>
</protein>
<accession>A0A086ZU24</accession>
<dbReference type="Proteomes" id="UP000029108">
    <property type="component" value="Unassembled WGS sequence"/>
</dbReference>
<evidence type="ECO:0000313" key="2">
    <source>
        <dbReference type="EMBL" id="KFI50024.1"/>
    </source>
</evidence>
<feature type="region of interest" description="Disordered" evidence="1">
    <location>
        <begin position="1"/>
        <end position="27"/>
    </location>
</feature>
<dbReference type="AlphaFoldDB" id="A0A086ZU24"/>
<name>A0A086ZU24_9BIFI</name>